<dbReference type="Proteomes" id="UP000030341">
    <property type="component" value="Chromosome 2"/>
</dbReference>
<sequence>MDKTTARVLIETTGSLLNATLLKEYQDARWEMSVQRQALFIKYASKKPELILYTPITKQLRELPKKMLESLLCFNSQSEKTGGVFVSMTQPQGALLLMIHVSLSDLDANSLRKIAIHLLNKNIVWQGMIKKLPDSSTSNVMRSPLEATIRV</sequence>
<dbReference type="AlphaFoldDB" id="A0A0A7EJ55"/>
<dbReference type="GO" id="GO:0030254">
    <property type="term" value="P:protein secretion by the type III secretion system"/>
    <property type="evidence" value="ECO:0007669"/>
    <property type="project" value="InterPro"/>
</dbReference>
<dbReference type="STRING" id="1348114.OM33_15620"/>
<dbReference type="InterPro" id="IPR010261">
    <property type="entry name" value="Tir_chaperone"/>
</dbReference>
<proteinExistence type="predicted"/>
<dbReference type="KEGG" id="pseo:OM33_15620"/>
<dbReference type="Gene3D" id="3.30.1460.10">
    <property type="match status" value="1"/>
</dbReference>
<dbReference type="SUPFAM" id="SSF69635">
    <property type="entry name" value="Type III secretory system chaperone-like"/>
    <property type="match status" value="1"/>
</dbReference>
<protein>
    <submittedName>
        <fullName evidence="1">Uncharacterized protein</fullName>
    </submittedName>
</protein>
<dbReference type="Pfam" id="PF05932">
    <property type="entry name" value="CesT"/>
    <property type="match status" value="1"/>
</dbReference>
<dbReference type="HOGENOM" id="CLU_1729843_0_0_6"/>
<dbReference type="RefSeq" id="WP_040134902.1">
    <property type="nucleotide sequence ID" value="NZ_CP009889.1"/>
</dbReference>
<evidence type="ECO:0000313" key="1">
    <source>
        <dbReference type="EMBL" id="AIY66573.1"/>
    </source>
</evidence>
<organism evidence="1 2">
    <name type="scientific">Pseudoalteromonas piratica</name>
    <dbReference type="NCBI Taxonomy" id="1348114"/>
    <lineage>
        <taxon>Bacteria</taxon>
        <taxon>Pseudomonadati</taxon>
        <taxon>Pseudomonadota</taxon>
        <taxon>Gammaproteobacteria</taxon>
        <taxon>Alteromonadales</taxon>
        <taxon>Pseudoalteromonadaceae</taxon>
        <taxon>Pseudoalteromonas</taxon>
    </lineage>
</organism>
<evidence type="ECO:0000313" key="2">
    <source>
        <dbReference type="Proteomes" id="UP000030341"/>
    </source>
</evidence>
<reference evidence="1 2" key="1">
    <citation type="submission" date="2014-11" db="EMBL/GenBank/DDBJ databases">
        <title>Complete Genome Sequence of Pseudoalteromonas sp. Strain OCN003 Isolated from Kaneohe Bay, Oahu, Hawaii.</title>
        <authorList>
            <person name="Beurmann S."/>
            <person name="Videau P."/>
            <person name="Ushijima B."/>
            <person name="Smith A.M."/>
            <person name="Aeby G.S."/>
            <person name="Callahan S.M."/>
            <person name="Belcaid M."/>
        </authorList>
    </citation>
    <scope>NUCLEOTIDE SEQUENCE [LARGE SCALE GENOMIC DNA]</scope>
    <source>
        <strain evidence="1 2">OCN003</strain>
    </source>
</reference>
<dbReference type="CDD" id="cd16364">
    <property type="entry name" value="T3SC_I-like"/>
    <property type="match status" value="1"/>
</dbReference>
<gene>
    <name evidence="1" type="ORF">OM33_15620</name>
</gene>
<keyword evidence="2" id="KW-1185">Reference proteome</keyword>
<dbReference type="EMBL" id="CP009889">
    <property type="protein sequence ID" value="AIY66573.1"/>
    <property type="molecule type" value="Genomic_DNA"/>
</dbReference>
<name>A0A0A7EJ55_9GAMM</name>
<accession>A0A0A7EJ55</accession>